<dbReference type="AlphaFoldDB" id="A0A1B6BWP8"/>
<accession>A0A1B6BWP8</accession>
<evidence type="ECO:0000256" key="3">
    <source>
        <dbReference type="ARBA" id="ARBA00022839"/>
    </source>
</evidence>
<dbReference type="InterPro" id="IPR012337">
    <property type="entry name" value="RNaseH-like_sf"/>
</dbReference>
<dbReference type="FunFam" id="3.30.420.10:FF:000034">
    <property type="entry name" value="3'-5' exoribonuclease 1"/>
    <property type="match status" value="1"/>
</dbReference>
<protein>
    <recommendedName>
        <fullName evidence="4">Exonuclease domain-containing protein</fullName>
    </recommendedName>
</protein>
<proteinExistence type="predicted"/>
<dbReference type="EMBL" id="GEDC01031600">
    <property type="protein sequence ID" value="JAS05698.1"/>
    <property type="molecule type" value="Transcribed_RNA"/>
</dbReference>
<dbReference type="SUPFAM" id="SSF53098">
    <property type="entry name" value="Ribonuclease H-like"/>
    <property type="match status" value="1"/>
</dbReference>
<organism evidence="5">
    <name type="scientific">Clastoptera arizonana</name>
    <name type="common">Arizona spittle bug</name>
    <dbReference type="NCBI Taxonomy" id="38151"/>
    <lineage>
        <taxon>Eukaryota</taxon>
        <taxon>Metazoa</taxon>
        <taxon>Ecdysozoa</taxon>
        <taxon>Arthropoda</taxon>
        <taxon>Hexapoda</taxon>
        <taxon>Insecta</taxon>
        <taxon>Pterygota</taxon>
        <taxon>Neoptera</taxon>
        <taxon>Paraneoptera</taxon>
        <taxon>Hemiptera</taxon>
        <taxon>Auchenorrhyncha</taxon>
        <taxon>Cercopoidea</taxon>
        <taxon>Clastopteridae</taxon>
        <taxon>Clastoptera</taxon>
    </lineage>
</organism>
<dbReference type="InterPro" id="IPR051274">
    <property type="entry name" value="3-5_Exoribonuclease"/>
</dbReference>
<gene>
    <name evidence="5" type="ORF">g.31683</name>
</gene>
<dbReference type="Gene3D" id="1.10.720.30">
    <property type="entry name" value="SAP domain"/>
    <property type="match status" value="1"/>
</dbReference>
<evidence type="ECO:0000259" key="4">
    <source>
        <dbReference type="SMART" id="SM00479"/>
    </source>
</evidence>
<evidence type="ECO:0000256" key="1">
    <source>
        <dbReference type="ARBA" id="ARBA00022722"/>
    </source>
</evidence>
<dbReference type="Pfam" id="PF00929">
    <property type="entry name" value="RNase_T"/>
    <property type="match status" value="1"/>
</dbReference>
<evidence type="ECO:0000256" key="2">
    <source>
        <dbReference type="ARBA" id="ARBA00022801"/>
    </source>
</evidence>
<dbReference type="InterPro" id="IPR013520">
    <property type="entry name" value="Ribonucl_H"/>
</dbReference>
<dbReference type="SMART" id="SM00479">
    <property type="entry name" value="EXOIII"/>
    <property type="match status" value="1"/>
</dbReference>
<sequence length="332" mass="38584">MSSMEQKSRTYHSDEESKSIPEAVKKEILKLNLQINSFNTNDLVTQLQKCHLSTDGKPDILRKRLKNHYRNKKLATHNILSIRKLFPYYVIMDFEATCTENNPYDYPHEIIEFPAVLVNTEKMMISDHFQSYVKPVINSKLSEFCIKLTGITQEMVDNAGEFPDVLEQFEAWLKHHKLGTRNKYVVVTDGPWDMRRFLFGQCKISGIPFPHFGKKWVNIAKLFSSSYKCKRMRLQLMLERLGLEFEGRPHCGLDDATNIARVLLQMINDGISIEPNEEIHNNPHWHAKIKIPNNKSINKISNDNFQDIESKNKEVPIMDQHTKNNIATLSLP</sequence>
<feature type="domain" description="Exonuclease" evidence="4">
    <location>
        <begin position="88"/>
        <end position="272"/>
    </location>
</feature>
<dbReference type="InterPro" id="IPR047201">
    <property type="entry name" value="ERI-1_3'hExo-like"/>
</dbReference>
<evidence type="ECO:0000313" key="5">
    <source>
        <dbReference type="EMBL" id="JAS05698.1"/>
    </source>
</evidence>
<keyword evidence="3" id="KW-0269">Exonuclease</keyword>
<dbReference type="PANTHER" id="PTHR23044">
    <property type="entry name" value="3'-5' EXONUCLEASE ERI1-RELATED"/>
    <property type="match status" value="1"/>
</dbReference>
<keyword evidence="1" id="KW-0540">Nuclease</keyword>
<dbReference type="CDD" id="cd06133">
    <property type="entry name" value="ERI-1_3'hExo_like"/>
    <property type="match status" value="1"/>
</dbReference>
<dbReference type="InterPro" id="IPR036361">
    <property type="entry name" value="SAP_dom_sf"/>
</dbReference>
<dbReference type="PANTHER" id="PTHR23044:SF61">
    <property type="entry name" value="3'-5' EXORIBONUCLEASE 1-RELATED"/>
    <property type="match status" value="1"/>
</dbReference>
<dbReference type="InterPro" id="IPR036397">
    <property type="entry name" value="RNaseH_sf"/>
</dbReference>
<keyword evidence="2" id="KW-0378">Hydrolase</keyword>
<dbReference type="GO" id="GO:0000175">
    <property type="term" value="F:3'-5'-RNA exonuclease activity"/>
    <property type="evidence" value="ECO:0007669"/>
    <property type="project" value="InterPro"/>
</dbReference>
<name>A0A1B6BWP8_9HEMI</name>
<dbReference type="GO" id="GO:0003676">
    <property type="term" value="F:nucleic acid binding"/>
    <property type="evidence" value="ECO:0007669"/>
    <property type="project" value="InterPro"/>
</dbReference>
<dbReference type="Gene3D" id="3.30.420.10">
    <property type="entry name" value="Ribonuclease H-like superfamily/Ribonuclease H"/>
    <property type="match status" value="1"/>
</dbReference>
<reference evidence="5" key="1">
    <citation type="submission" date="2015-12" db="EMBL/GenBank/DDBJ databases">
        <title>De novo transcriptome assembly of four potential Pierce s Disease insect vectors from Arizona vineyards.</title>
        <authorList>
            <person name="Tassone E.E."/>
        </authorList>
    </citation>
    <scope>NUCLEOTIDE SEQUENCE</scope>
</reference>